<dbReference type="Proteomes" id="UP000048965">
    <property type="component" value="Unassembled WGS sequence"/>
</dbReference>
<evidence type="ECO:0000256" key="1">
    <source>
        <dbReference type="SAM" id="MobiDB-lite"/>
    </source>
</evidence>
<keyword evidence="2" id="KW-0808">Transferase</keyword>
<dbReference type="GO" id="GO:0032259">
    <property type="term" value="P:methylation"/>
    <property type="evidence" value="ECO:0007669"/>
    <property type="project" value="UniProtKB-KW"/>
</dbReference>
<keyword evidence="3" id="KW-1185">Reference proteome</keyword>
<keyword evidence="2" id="KW-0489">Methyltransferase</keyword>
<feature type="compositionally biased region" description="Basic and acidic residues" evidence="1">
    <location>
        <begin position="47"/>
        <end position="58"/>
    </location>
</feature>
<evidence type="ECO:0000313" key="2">
    <source>
        <dbReference type="EMBL" id="GAO08969.1"/>
    </source>
</evidence>
<name>A0A0P4R712_9ACTN</name>
<protein>
    <submittedName>
        <fullName evidence="2">Cytosine-specific DNA methyltransferase</fullName>
    </submittedName>
</protein>
<comment type="caution">
    <text evidence="2">The sequence shown here is derived from an EMBL/GenBank/DDBJ whole genome shotgun (WGS) entry which is preliminary data.</text>
</comment>
<organism evidence="2 3">
    <name type="scientific">Streptomyces lydicamycinicus</name>
    <dbReference type="NCBI Taxonomy" id="1546107"/>
    <lineage>
        <taxon>Bacteria</taxon>
        <taxon>Bacillati</taxon>
        <taxon>Actinomycetota</taxon>
        <taxon>Actinomycetes</taxon>
        <taxon>Kitasatosporales</taxon>
        <taxon>Streptomycetaceae</taxon>
        <taxon>Streptomyces</taxon>
    </lineage>
</organism>
<dbReference type="AlphaFoldDB" id="A0A0P4R712"/>
<feature type="region of interest" description="Disordered" evidence="1">
    <location>
        <begin position="1"/>
        <end position="58"/>
    </location>
</feature>
<gene>
    <name evidence="2" type="ORF">TPA0598_04_06050</name>
</gene>
<reference evidence="2 3" key="2">
    <citation type="journal article" date="2015" name="Stand. Genomic Sci.">
        <title>Draft genome sequence of marine-derived Streptomyces sp. TP-A0598, a producer of anti-MRSA antibiotic lydicamycins.</title>
        <authorList>
            <person name="Komaki H."/>
            <person name="Ichikawa N."/>
            <person name="Hosoyama A."/>
            <person name="Fujita N."/>
            <person name="Igarashi Y."/>
        </authorList>
    </citation>
    <scope>NUCLEOTIDE SEQUENCE [LARGE SCALE GENOMIC DNA]</scope>
    <source>
        <strain evidence="2 3">NBRC 110027</strain>
    </source>
</reference>
<proteinExistence type="predicted"/>
<accession>A0A0P4R712</accession>
<reference evidence="3" key="1">
    <citation type="submission" date="2014-09" db="EMBL/GenBank/DDBJ databases">
        <title>Whole genome shotgun sequence of Streptomyces sp. NBRC 110027.</title>
        <authorList>
            <person name="Komaki H."/>
            <person name="Ichikawa N."/>
            <person name="Katano-Makiyama Y."/>
            <person name="Hosoyama A."/>
            <person name="Hashimoto M."/>
            <person name="Uohara A."/>
            <person name="Kitahashi Y."/>
            <person name="Ohji S."/>
            <person name="Kimura A."/>
            <person name="Yamazoe A."/>
            <person name="Igarashi Y."/>
            <person name="Fujita N."/>
        </authorList>
    </citation>
    <scope>NUCLEOTIDE SEQUENCE [LARGE SCALE GENOMIC DNA]</scope>
    <source>
        <strain evidence="3">NBRC 110027</strain>
    </source>
</reference>
<dbReference type="EMBL" id="BBNO01000004">
    <property type="protein sequence ID" value="GAO08969.1"/>
    <property type="molecule type" value="Genomic_DNA"/>
</dbReference>
<dbReference type="GO" id="GO:0008168">
    <property type="term" value="F:methyltransferase activity"/>
    <property type="evidence" value="ECO:0007669"/>
    <property type="project" value="UniProtKB-KW"/>
</dbReference>
<evidence type="ECO:0000313" key="3">
    <source>
        <dbReference type="Proteomes" id="UP000048965"/>
    </source>
</evidence>
<feature type="compositionally biased region" description="Polar residues" evidence="1">
    <location>
        <begin position="19"/>
        <end position="30"/>
    </location>
</feature>
<sequence length="58" mass="6262">MPMAVALEKGDSPEFPQPGRNQARQVSSTVPPRFSMHMLSTALRGKASTEKEMATATT</sequence>